<dbReference type="InterPro" id="IPR050190">
    <property type="entry name" value="UPF0213_domain"/>
</dbReference>
<evidence type="ECO:0000256" key="1">
    <source>
        <dbReference type="ARBA" id="ARBA00007435"/>
    </source>
</evidence>
<protein>
    <recommendedName>
        <fullName evidence="2">GIY-YIG domain-containing protein</fullName>
    </recommendedName>
</protein>
<dbReference type="PANTHER" id="PTHR34477:SF5">
    <property type="entry name" value="BSL5627 PROTEIN"/>
    <property type="match status" value="1"/>
</dbReference>
<dbReference type="AlphaFoldDB" id="A0A2W5HA99"/>
<proteinExistence type="inferred from homology"/>
<dbReference type="Pfam" id="PF01541">
    <property type="entry name" value="GIY-YIG"/>
    <property type="match status" value="1"/>
</dbReference>
<organism evidence="3 4">
    <name type="scientific">Micavibrio aeruginosavorus</name>
    <dbReference type="NCBI Taxonomy" id="349221"/>
    <lineage>
        <taxon>Bacteria</taxon>
        <taxon>Pseudomonadati</taxon>
        <taxon>Bdellovibrionota</taxon>
        <taxon>Bdellovibrionia</taxon>
        <taxon>Bdellovibrionales</taxon>
        <taxon>Pseudobdellovibrionaceae</taxon>
        <taxon>Micavibrio</taxon>
    </lineage>
</organism>
<comment type="caution">
    <text evidence="3">The sequence shown here is derived from an EMBL/GenBank/DDBJ whole genome shotgun (WGS) entry which is preliminary data.</text>
</comment>
<reference evidence="3 4" key="1">
    <citation type="submission" date="2017-08" db="EMBL/GenBank/DDBJ databases">
        <title>Infants hospitalized years apart are colonized by the same room-sourced microbial strains.</title>
        <authorList>
            <person name="Brooks B."/>
            <person name="Olm M.R."/>
            <person name="Firek B.A."/>
            <person name="Baker R."/>
            <person name="Thomas B.C."/>
            <person name="Morowitz M.J."/>
            <person name="Banfield J.F."/>
        </authorList>
    </citation>
    <scope>NUCLEOTIDE SEQUENCE [LARGE SCALE GENOMIC DNA]</scope>
    <source>
        <strain evidence="3">S2_006_000_R2_64</strain>
    </source>
</reference>
<dbReference type="InterPro" id="IPR035901">
    <property type="entry name" value="GIY-YIG_endonuc_sf"/>
</dbReference>
<dbReference type="Proteomes" id="UP000249739">
    <property type="component" value="Unassembled WGS sequence"/>
</dbReference>
<dbReference type="InterPro" id="IPR000305">
    <property type="entry name" value="GIY-YIG_endonuc"/>
</dbReference>
<feature type="domain" description="GIY-YIG" evidence="2">
    <location>
        <begin position="1"/>
        <end position="77"/>
    </location>
</feature>
<comment type="similarity">
    <text evidence="1">Belongs to the UPF0213 family.</text>
</comment>
<dbReference type="SUPFAM" id="SSF82771">
    <property type="entry name" value="GIY-YIG endonuclease"/>
    <property type="match status" value="1"/>
</dbReference>
<gene>
    <name evidence="3" type="ORF">DI586_08190</name>
</gene>
<evidence type="ECO:0000313" key="3">
    <source>
        <dbReference type="EMBL" id="PZP55006.1"/>
    </source>
</evidence>
<evidence type="ECO:0000313" key="4">
    <source>
        <dbReference type="Proteomes" id="UP000249739"/>
    </source>
</evidence>
<dbReference type="EMBL" id="QFOT01000095">
    <property type="protein sequence ID" value="PZP55006.1"/>
    <property type="molecule type" value="Genomic_DNA"/>
</dbReference>
<evidence type="ECO:0000259" key="2">
    <source>
        <dbReference type="PROSITE" id="PS50164"/>
    </source>
</evidence>
<dbReference type="CDD" id="cd10448">
    <property type="entry name" value="GIY-YIG_unchar_3"/>
    <property type="match status" value="1"/>
</dbReference>
<dbReference type="SMART" id="SM00465">
    <property type="entry name" value="GIYc"/>
    <property type="match status" value="1"/>
</dbReference>
<sequence length="92" mass="11003">MAHMVYILTNKSNEVLYTGVTSDLPRRIHEHKAGLVEGFSKKYNTRKLIYAESFGRIEDAIHREKCIKRWKREWKIRLIEESNPEWDELSVI</sequence>
<name>A0A2W5HA99_9BACT</name>
<dbReference type="Gene3D" id="3.40.1440.10">
    <property type="entry name" value="GIY-YIG endonuclease"/>
    <property type="match status" value="1"/>
</dbReference>
<dbReference type="PANTHER" id="PTHR34477">
    <property type="entry name" value="UPF0213 PROTEIN YHBQ"/>
    <property type="match status" value="1"/>
</dbReference>
<dbReference type="PROSITE" id="PS50164">
    <property type="entry name" value="GIY_YIG"/>
    <property type="match status" value="1"/>
</dbReference>
<accession>A0A2W5HA99</accession>